<feature type="region of interest" description="Disordered" evidence="1">
    <location>
        <begin position="606"/>
        <end position="781"/>
    </location>
</feature>
<dbReference type="OrthoDB" id="7668649at2759"/>
<feature type="compositionally biased region" description="Basic and acidic residues" evidence="1">
    <location>
        <begin position="80"/>
        <end position="99"/>
    </location>
</feature>
<feature type="region of interest" description="Disordered" evidence="1">
    <location>
        <begin position="507"/>
        <end position="534"/>
    </location>
</feature>
<keyword evidence="6" id="KW-1185">Reference proteome</keyword>
<feature type="compositionally biased region" description="Low complexity" evidence="1">
    <location>
        <begin position="757"/>
        <end position="781"/>
    </location>
</feature>
<comment type="caution">
    <text evidence="2">The sequence shown here is derived from an EMBL/GenBank/DDBJ whole genome shotgun (WGS) entry which is preliminary data.</text>
</comment>
<feature type="region of interest" description="Disordered" evidence="1">
    <location>
        <begin position="130"/>
        <end position="179"/>
    </location>
</feature>
<feature type="compositionally biased region" description="Polar residues" evidence="1">
    <location>
        <begin position="130"/>
        <end position="153"/>
    </location>
</feature>
<feature type="compositionally biased region" description="Low complexity" evidence="1">
    <location>
        <begin position="46"/>
        <end position="62"/>
    </location>
</feature>
<feature type="compositionally biased region" description="Basic and acidic residues" evidence="1">
    <location>
        <begin position="720"/>
        <end position="729"/>
    </location>
</feature>
<feature type="region of interest" description="Disordered" evidence="1">
    <location>
        <begin position="1"/>
        <end position="112"/>
    </location>
</feature>
<evidence type="ECO:0000313" key="3">
    <source>
        <dbReference type="EMBL" id="CAF0800628.1"/>
    </source>
</evidence>
<evidence type="ECO:0000313" key="4">
    <source>
        <dbReference type="EMBL" id="CAF3532524.1"/>
    </source>
</evidence>
<protein>
    <submittedName>
        <fullName evidence="2">Uncharacterized protein</fullName>
    </submittedName>
</protein>
<dbReference type="EMBL" id="CAJOBA010001233">
    <property type="protein sequence ID" value="CAF3583939.1"/>
    <property type="molecule type" value="Genomic_DNA"/>
</dbReference>
<feature type="compositionally biased region" description="Low complexity" evidence="1">
    <location>
        <begin position="662"/>
        <end position="671"/>
    </location>
</feature>
<accession>A0A813PFE9</accession>
<feature type="compositionally biased region" description="Low complexity" evidence="1">
    <location>
        <begin position="794"/>
        <end position="803"/>
    </location>
</feature>
<dbReference type="EMBL" id="CAJNOQ010000079">
    <property type="protein sequence ID" value="CAF0752647.1"/>
    <property type="molecule type" value="Genomic_DNA"/>
</dbReference>
<feature type="region of interest" description="Disordered" evidence="1">
    <location>
        <begin position="559"/>
        <end position="581"/>
    </location>
</feature>
<feature type="compositionally biased region" description="Polar residues" evidence="1">
    <location>
        <begin position="160"/>
        <end position="179"/>
    </location>
</feature>
<dbReference type="EMBL" id="CAJOBC010000079">
    <property type="protein sequence ID" value="CAF3532524.1"/>
    <property type="molecule type" value="Genomic_DNA"/>
</dbReference>
<evidence type="ECO:0000313" key="2">
    <source>
        <dbReference type="EMBL" id="CAF0752647.1"/>
    </source>
</evidence>
<feature type="compositionally biased region" description="Polar residues" evidence="1">
    <location>
        <begin position="566"/>
        <end position="581"/>
    </location>
</feature>
<sequence length="826" mass="90158">MKGNAKKAKNSIGAAAALATNPVINNDLNAGTPSTLYIEQDHCDSLSRPPSSSSNRNTPVSKSNKRKLDEIAEAVSDSELSGRENKHKFEHDSPDERLRRTGTPLSGCLSRNNGVNDPAFNFGTNGNMPNGVSNNSNLSIQSPSATGGSNLLQNVPGVPPSQNSLLTQSSPLTHQQPPSSYMPISPRNQFTMTNDSPFLQTSNQVFVFTTQLANDATEAVLKQEYPNIIEYHKSLRTTADYLGSLPTNLNNHSLLSQLHSPCHSPRSMNMNGVPMMCNGGQQLPPPPWQQQNDLRALNHSPFGSMTPTIPGGLPQPNVIAGNVLLGGNTPPPPTMRMGHIPPHLNDGENLTPEQLKHRTEQLSKLGHMKKTMGARGRGRGGSRNAPAIDHQQMMMMSGPPGPHPLEHHHHPPMCMGPHGNPMINMNGPPHHMMHMRDGPPHGMMIDINGCPSPMMNGPNGPYSFPPGHFHQDPFSPHPHHHQQQQAAQEWSRLQQEHYKEREKAKLENLQTNNRGQPPPYHSSSLTPTSAAATPTTKLLSPKIEATTPRLHKVGQPEKFIPENLPSKKSNNNNTPLEVQMTPSPTQMNYIEMEGEELTITRHFNKSYRPNNVNSFNSSCKDEPMTPLSRSTSTPNPLPQTPLPSQSTTPNHQLLQTPHNHSHLNQNGNNNTPLPPPPPSLTPNSLNNNSIPPPNIRNTPNSKTSILNSSSPLIHHTLSTPKDEPLEHPKTPTTNMAPPLSSMLQMTNNLQTSNSPYNNGSKLSSTSSSCTTATATGTNNLTSSNLANMAKSVDQLQQQQSPLSAHHHHAHQMHSMNNAQFQVDLII</sequence>
<name>A0A813PFE9_9BILA</name>
<dbReference type="EMBL" id="CAJNOK010001233">
    <property type="protein sequence ID" value="CAF0800628.1"/>
    <property type="molecule type" value="Genomic_DNA"/>
</dbReference>
<evidence type="ECO:0000313" key="6">
    <source>
        <dbReference type="Proteomes" id="UP000663829"/>
    </source>
</evidence>
<feature type="compositionally biased region" description="Polar residues" evidence="1">
    <location>
        <begin position="701"/>
        <end position="719"/>
    </location>
</feature>
<feature type="compositionally biased region" description="Polar residues" evidence="1">
    <location>
        <begin position="730"/>
        <end position="756"/>
    </location>
</feature>
<gene>
    <name evidence="2" type="ORF">GPM918_LOCUS927</name>
    <name evidence="3" type="ORF">OVA965_LOCUS4626</name>
    <name evidence="4" type="ORF">SRO942_LOCUS927</name>
    <name evidence="5" type="ORF">TMI583_LOCUS4624</name>
</gene>
<evidence type="ECO:0000313" key="5">
    <source>
        <dbReference type="EMBL" id="CAF3583939.1"/>
    </source>
</evidence>
<dbReference type="Proteomes" id="UP000677228">
    <property type="component" value="Unassembled WGS sequence"/>
</dbReference>
<feature type="compositionally biased region" description="Polar residues" evidence="1">
    <location>
        <begin position="607"/>
        <end position="618"/>
    </location>
</feature>
<feature type="compositionally biased region" description="Polar residues" evidence="1">
    <location>
        <begin position="22"/>
        <end position="37"/>
    </location>
</feature>
<feature type="compositionally biased region" description="Low complexity" evidence="1">
    <location>
        <begin position="522"/>
        <end position="534"/>
    </location>
</feature>
<dbReference type="Proteomes" id="UP000682733">
    <property type="component" value="Unassembled WGS sequence"/>
</dbReference>
<reference evidence="2" key="1">
    <citation type="submission" date="2021-02" db="EMBL/GenBank/DDBJ databases">
        <authorList>
            <person name="Nowell W R."/>
        </authorList>
    </citation>
    <scope>NUCLEOTIDE SEQUENCE</scope>
</reference>
<dbReference type="AlphaFoldDB" id="A0A813PFE9"/>
<feature type="compositionally biased region" description="Low complexity" evidence="1">
    <location>
        <begin position="681"/>
        <end position="700"/>
    </location>
</feature>
<proteinExistence type="predicted"/>
<dbReference type="Proteomes" id="UP000663829">
    <property type="component" value="Unassembled WGS sequence"/>
</dbReference>
<feature type="region of interest" description="Disordered" evidence="1">
    <location>
        <begin position="468"/>
        <end position="492"/>
    </location>
</feature>
<organism evidence="2 6">
    <name type="scientific">Didymodactylos carnosus</name>
    <dbReference type="NCBI Taxonomy" id="1234261"/>
    <lineage>
        <taxon>Eukaryota</taxon>
        <taxon>Metazoa</taxon>
        <taxon>Spiralia</taxon>
        <taxon>Gnathifera</taxon>
        <taxon>Rotifera</taxon>
        <taxon>Eurotatoria</taxon>
        <taxon>Bdelloidea</taxon>
        <taxon>Philodinida</taxon>
        <taxon>Philodinidae</taxon>
        <taxon>Didymodactylos</taxon>
    </lineage>
</organism>
<dbReference type="Proteomes" id="UP000681722">
    <property type="component" value="Unassembled WGS sequence"/>
</dbReference>
<evidence type="ECO:0000256" key="1">
    <source>
        <dbReference type="SAM" id="MobiDB-lite"/>
    </source>
</evidence>
<feature type="region of interest" description="Disordered" evidence="1">
    <location>
        <begin position="791"/>
        <end position="810"/>
    </location>
</feature>